<dbReference type="Proteomes" id="UP000826513">
    <property type="component" value="Chromosome 2"/>
</dbReference>
<feature type="transmembrane region" description="Helical" evidence="1">
    <location>
        <begin position="84"/>
        <end position="101"/>
    </location>
</feature>
<name>A0A4D7DSE2_9HYPH</name>
<dbReference type="Pfam" id="PF19660">
    <property type="entry name" value="DUF6163"/>
    <property type="match status" value="1"/>
</dbReference>
<dbReference type="EMBL" id="CP039692">
    <property type="protein sequence ID" value="QCJ00336.1"/>
    <property type="molecule type" value="Genomic_DNA"/>
</dbReference>
<dbReference type="InterPro" id="IPR046161">
    <property type="entry name" value="DUF6163"/>
</dbReference>
<evidence type="ECO:0000313" key="3">
    <source>
        <dbReference type="EMBL" id="QYA09218.1"/>
    </source>
</evidence>
<evidence type="ECO:0000313" key="6">
    <source>
        <dbReference type="Proteomes" id="UP000826513"/>
    </source>
</evidence>
<keyword evidence="1" id="KW-1133">Transmembrane helix</keyword>
<dbReference type="AlphaFoldDB" id="A0A4D7DSE2"/>
<evidence type="ECO:0000313" key="5">
    <source>
        <dbReference type="Proteomes" id="UP000298545"/>
    </source>
</evidence>
<proteinExistence type="predicted"/>
<dbReference type="OrthoDB" id="7843623at2"/>
<evidence type="ECO:0000313" key="4">
    <source>
        <dbReference type="EMBL" id="WHA43400.1"/>
    </source>
</evidence>
<keyword evidence="1" id="KW-0812">Transmembrane</keyword>
<sequence length="145" mass="16248">MEPDSLPQPKRPLTEILYLVFLRLVALSCFWFGLQYWAMLTGYSLSGHGRFDMLNLPWRVAGTGLAVVFPVAALGLWLGVSWGAVMWVIGAGAQIAMYKVWPNIFGSNTMVPVMHGIVATVYILFQVAFWLDARQNDERARIDSP</sequence>
<evidence type="ECO:0000313" key="2">
    <source>
        <dbReference type="EMBL" id="QCJ00336.1"/>
    </source>
</evidence>
<dbReference type="STRING" id="1367849.GCA_000518585_03579"/>
<dbReference type="EMBL" id="CP124734">
    <property type="protein sequence ID" value="WHA43400.1"/>
    <property type="molecule type" value="Genomic_DNA"/>
</dbReference>
<gene>
    <name evidence="2" type="ORF">CFBP5473_20665</name>
    <name evidence="4" type="ORF">CFBP5477_019370</name>
    <name evidence="3" type="ORF">J5285_17690</name>
</gene>
<protein>
    <submittedName>
        <fullName evidence="4">DUF6163 family protein</fullName>
    </submittedName>
</protein>
<accession>A0A4D7DSE2</accession>
<reference evidence="4" key="3">
    <citation type="submission" date="2023-05" db="EMBL/GenBank/DDBJ databases">
        <title>Complete genome sequence of Agrobacterium larrymoorei CFBP5477.</title>
        <authorList>
            <person name="Yen H.-C."/>
            <person name="Chou L."/>
            <person name="Lin Y.-C."/>
            <person name="Lai E.-M."/>
            <person name="Kuo C.-H."/>
        </authorList>
    </citation>
    <scope>NUCLEOTIDE SEQUENCE</scope>
    <source>
        <strain evidence="4">CFBP5477</strain>
    </source>
</reference>
<keyword evidence="6" id="KW-1185">Reference proteome</keyword>
<keyword evidence="1" id="KW-0472">Membrane</keyword>
<feature type="transmembrane region" description="Helical" evidence="1">
    <location>
        <begin position="113"/>
        <end position="131"/>
    </location>
</feature>
<organism evidence="2 5">
    <name type="scientific">Agrobacterium larrymoorei</name>
    <dbReference type="NCBI Taxonomy" id="160699"/>
    <lineage>
        <taxon>Bacteria</taxon>
        <taxon>Pseudomonadati</taxon>
        <taxon>Pseudomonadota</taxon>
        <taxon>Alphaproteobacteria</taxon>
        <taxon>Hyphomicrobiales</taxon>
        <taxon>Rhizobiaceae</taxon>
        <taxon>Rhizobium/Agrobacterium group</taxon>
        <taxon>Agrobacterium</taxon>
    </lineage>
</organism>
<dbReference type="EMBL" id="CP072168">
    <property type="protein sequence ID" value="QYA09218.1"/>
    <property type="molecule type" value="Genomic_DNA"/>
</dbReference>
<feature type="transmembrane region" description="Helical" evidence="1">
    <location>
        <begin position="58"/>
        <end position="77"/>
    </location>
</feature>
<dbReference type="Proteomes" id="UP000298664">
    <property type="component" value="Chromosome Linear"/>
</dbReference>
<dbReference type="RefSeq" id="WP_027676179.1">
    <property type="nucleotide sequence ID" value="NZ_CP039692.1"/>
</dbReference>
<dbReference type="Proteomes" id="UP000298545">
    <property type="component" value="Chromosome linear"/>
</dbReference>
<reference evidence="2 5" key="1">
    <citation type="submission" date="2019-04" db="EMBL/GenBank/DDBJ databases">
        <title>Complete genome sequence of Agrobacterium larrymoorei CFBP5473.</title>
        <authorList>
            <person name="Haryono M."/>
            <person name="Chou L."/>
            <person name="Lin Y.-C."/>
            <person name="Lai E.-M."/>
            <person name="Kuo C.-H."/>
        </authorList>
    </citation>
    <scope>NUCLEOTIDE SEQUENCE [LARGE SCALE GENOMIC DNA]</scope>
    <source>
        <strain evidence="2 5">CFBP5473</strain>
    </source>
</reference>
<feature type="transmembrane region" description="Helical" evidence="1">
    <location>
        <begin position="16"/>
        <end position="38"/>
    </location>
</feature>
<dbReference type="KEGG" id="alf:CFBP5473_20665"/>
<evidence type="ECO:0000256" key="1">
    <source>
        <dbReference type="SAM" id="Phobius"/>
    </source>
</evidence>
<reference evidence="3 6" key="2">
    <citation type="submission" date="2021-03" db="EMBL/GenBank/DDBJ databases">
        <title>Rapid diversification of plasmids in a genus of pathogenic and nitrogen fixing bacteria.</title>
        <authorList>
            <person name="Weisberg A.J."/>
            <person name="Miller M."/>
            <person name="Ream W."/>
            <person name="Grunwald N.J."/>
            <person name="Chang J.H."/>
        </authorList>
    </citation>
    <scope>NUCLEOTIDE SEQUENCE [LARGE SCALE GENOMIC DNA]</scope>
    <source>
        <strain evidence="3 6">AF3.44</strain>
    </source>
</reference>